<accession>A0ABX1MYM5</accession>
<evidence type="ECO:0000256" key="2">
    <source>
        <dbReference type="RuleBase" id="RU003616"/>
    </source>
</evidence>
<dbReference type="InterPro" id="IPR031107">
    <property type="entry name" value="Small_HSP"/>
</dbReference>
<dbReference type="EMBL" id="WTVH01000010">
    <property type="protein sequence ID" value="NMF93097.1"/>
    <property type="molecule type" value="Genomic_DNA"/>
</dbReference>
<organism evidence="4 5">
    <name type="scientific">Aromatoleum buckelii</name>
    <dbReference type="NCBI Taxonomy" id="200254"/>
    <lineage>
        <taxon>Bacteria</taxon>
        <taxon>Pseudomonadati</taxon>
        <taxon>Pseudomonadota</taxon>
        <taxon>Betaproteobacteria</taxon>
        <taxon>Rhodocyclales</taxon>
        <taxon>Rhodocyclaceae</taxon>
        <taxon>Aromatoleum</taxon>
    </lineage>
</organism>
<evidence type="ECO:0000259" key="3">
    <source>
        <dbReference type="PROSITE" id="PS01031"/>
    </source>
</evidence>
<reference evidence="4" key="1">
    <citation type="submission" date="2019-12" db="EMBL/GenBank/DDBJ databases">
        <title>Comparative genomics gives insights into the taxonomy of the Azoarcus-Aromatoleum group and reveals separate origins of nif in the plant-associated Azoarcus and non-plant-associated Aromatoleum sub-groups.</title>
        <authorList>
            <person name="Lafos M."/>
            <person name="Maluk M."/>
            <person name="Batista M."/>
            <person name="Junghare M."/>
            <person name="Carmona M."/>
            <person name="Faoro H."/>
            <person name="Cruz L.M."/>
            <person name="Battistoni F."/>
            <person name="De Souza E."/>
            <person name="Pedrosa F."/>
            <person name="Chen W.-M."/>
            <person name="Poole P.S."/>
            <person name="Dixon R.A."/>
            <person name="James E.K."/>
        </authorList>
    </citation>
    <scope>NUCLEOTIDE SEQUENCE</scope>
    <source>
        <strain evidence="4">U120</strain>
    </source>
</reference>
<comment type="caution">
    <text evidence="4">The sequence shown here is derived from an EMBL/GenBank/DDBJ whole genome shotgun (WGS) entry which is preliminary data.</text>
</comment>
<feature type="domain" description="SHSP" evidence="3">
    <location>
        <begin position="14"/>
        <end position="125"/>
    </location>
</feature>
<dbReference type="PROSITE" id="PS01031">
    <property type="entry name" value="SHSP"/>
    <property type="match status" value="1"/>
</dbReference>
<dbReference type="SUPFAM" id="SSF49764">
    <property type="entry name" value="HSP20-like chaperones"/>
    <property type="match status" value="1"/>
</dbReference>
<name>A0ABX1MYM5_9RHOO</name>
<dbReference type="Gene3D" id="2.60.40.790">
    <property type="match status" value="1"/>
</dbReference>
<proteinExistence type="inferred from homology"/>
<dbReference type="InterPro" id="IPR002068">
    <property type="entry name" value="A-crystallin/Hsp20_dom"/>
</dbReference>
<evidence type="ECO:0000313" key="5">
    <source>
        <dbReference type="Proteomes" id="UP000601990"/>
    </source>
</evidence>
<dbReference type="Pfam" id="PF00011">
    <property type="entry name" value="HSP20"/>
    <property type="match status" value="1"/>
</dbReference>
<dbReference type="InterPro" id="IPR008978">
    <property type="entry name" value="HSP20-like_chaperone"/>
</dbReference>
<dbReference type="PANTHER" id="PTHR11527">
    <property type="entry name" value="HEAT-SHOCK PROTEIN 20 FAMILY MEMBER"/>
    <property type="match status" value="1"/>
</dbReference>
<evidence type="ECO:0000313" key="4">
    <source>
        <dbReference type="EMBL" id="NMF93097.1"/>
    </source>
</evidence>
<sequence length="125" mass="13971">MNDKQEVTKTERQSDTPALLPRVDVFEDGTGITLLADLPGVAKDKLTLRVEGDTLQLEGEISPETPANMEAVYAELRLPRYRRAFTMSSELDTDKVNAQFKDGVLTLRIPKHAHAQPRKIEVKIA</sequence>
<protein>
    <submittedName>
        <fullName evidence="4">Hsp20 family protein</fullName>
    </submittedName>
</protein>
<evidence type="ECO:0000256" key="1">
    <source>
        <dbReference type="PROSITE-ProRule" id="PRU00285"/>
    </source>
</evidence>
<gene>
    <name evidence="4" type="ORF">GO608_07115</name>
</gene>
<comment type="similarity">
    <text evidence="1 2">Belongs to the small heat shock protein (HSP20) family.</text>
</comment>
<dbReference type="CDD" id="cd06464">
    <property type="entry name" value="ACD_sHsps-like"/>
    <property type="match status" value="1"/>
</dbReference>
<keyword evidence="5" id="KW-1185">Reference proteome</keyword>
<dbReference type="Proteomes" id="UP000601990">
    <property type="component" value="Unassembled WGS sequence"/>
</dbReference>
<dbReference type="RefSeq" id="WP_169198384.1">
    <property type="nucleotide sequence ID" value="NZ_WTVH02000008.1"/>
</dbReference>